<reference evidence="1" key="1">
    <citation type="submission" date="2021-05" db="EMBL/GenBank/DDBJ databases">
        <title>Energy efficiency and biological interactions define the core microbiome of deep oligotrophic groundwater.</title>
        <authorList>
            <person name="Mehrshad M."/>
            <person name="Lopez-Fernandez M."/>
            <person name="Bell E."/>
            <person name="Bernier-Latmani R."/>
            <person name="Bertilsson S."/>
            <person name="Dopson M."/>
        </authorList>
    </citation>
    <scope>NUCLEOTIDE SEQUENCE</scope>
    <source>
        <strain evidence="1">Modern_marine.mb.64</strain>
    </source>
</reference>
<name>A0A948W620_UNCEI</name>
<comment type="caution">
    <text evidence="1">The sequence shown here is derived from an EMBL/GenBank/DDBJ whole genome shotgun (WGS) entry which is preliminary data.</text>
</comment>
<evidence type="ECO:0000313" key="1">
    <source>
        <dbReference type="EMBL" id="MBU2690640.1"/>
    </source>
</evidence>
<accession>A0A948W620</accession>
<dbReference type="InterPro" id="IPR054687">
    <property type="entry name" value="Two-CW_dom"/>
</dbReference>
<protein>
    <submittedName>
        <fullName evidence="1">Uncharacterized protein</fullName>
    </submittedName>
</protein>
<gene>
    <name evidence="1" type="ORF">KJ970_06890</name>
</gene>
<dbReference type="EMBL" id="JAHJDP010000032">
    <property type="protein sequence ID" value="MBU2690640.1"/>
    <property type="molecule type" value="Genomic_DNA"/>
</dbReference>
<proteinExistence type="predicted"/>
<dbReference type="NCBIfam" id="NF045718">
    <property type="entry name" value="two_CW_domain"/>
    <property type="match status" value="1"/>
</dbReference>
<dbReference type="AlphaFoldDB" id="A0A948W620"/>
<evidence type="ECO:0000313" key="2">
    <source>
        <dbReference type="Proteomes" id="UP000777784"/>
    </source>
</evidence>
<organism evidence="1 2">
    <name type="scientific">Eiseniibacteriota bacterium</name>
    <dbReference type="NCBI Taxonomy" id="2212470"/>
    <lineage>
        <taxon>Bacteria</taxon>
        <taxon>Candidatus Eiseniibacteriota</taxon>
    </lineage>
</organism>
<dbReference type="Proteomes" id="UP000777784">
    <property type="component" value="Unassembled WGS sequence"/>
</dbReference>
<sequence>MNCWELKKCGREPGGFQVDDLGVCPAAAAAWEPSSDKGDRSRHCWDIAGTLSGGIVEGSFAVKLMNCAVCDVFLTIQQVERLKPLPK</sequence>